<reference evidence="2" key="1">
    <citation type="submission" date="2022-03" db="EMBL/GenBank/DDBJ databases">
        <title>Draft genome sequence of Aduncisulcus paluster, a free-living microaerophilic Fornicata.</title>
        <authorList>
            <person name="Yuyama I."/>
            <person name="Kume K."/>
            <person name="Tamura T."/>
            <person name="Inagaki Y."/>
            <person name="Hashimoto T."/>
        </authorList>
    </citation>
    <scope>NUCLEOTIDE SEQUENCE</scope>
    <source>
        <strain evidence="2">NY0171</strain>
    </source>
</reference>
<name>A0ABQ5JX94_9EUKA</name>
<proteinExistence type="predicted"/>
<gene>
    <name evidence="2" type="ORF">ADUPG1_011816</name>
</gene>
<evidence type="ECO:0000313" key="3">
    <source>
        <dbReference type="Proteomes" id="UP001057375"/>
    </source>
</evidence>
<keyword evidence="1" id="KW-0175">Coiled coil</keyword>
<comment type="caution">
    <text evidence="2">The sequence shown here is derived from an EMBL/GenBank/DDBJ whole genome shotgun (WGS) entry which is preliminary data.</text>
</comment>
<evidence type="ECO:0000256" key="1">
    <source>
        <dbReference type="SAM" id="Coils"/>
    </source>
</evidence>
<protein>
    <submittedName>
        <fullName evidence="2">Uncharacterized protein</fullName>
    </submittedName>
</protein>
<dbReference type="EMBL" id="BQXS01012288">
    <property type="protein sequence ID" value="GKT21073.1"/>
    <property type="molecule type" value="Genomic_DNA"/>
</dbReference>
<feature type="coiled-coil region" evidence="1">
    <location>
        <begin position="12"/>
        <end position="39"/>
    </location>
</feature>
<accession>A0ABQ5JX94</accession>
<keyword evidence="3" id="KW-1185">Reference proteome</keyword>
<sequence length="250" mass="28315">MTEELKVRELSKVELMEKKSGKEKKLEMLENKLKKLRRWSKVDVDQLFGELEDGEKRAETLGREIQSLYTRINSIRHSVEKEEEASKRKIREERKVLRAASAASDKLRKTLAEGDSDEKDTQKRIEMVDMTMSAFGAAPDSSPIRDHKLHSRPYLLSAAEKRAYSSLEYDRTRRIREKDRISSQARKPKLHPIAFDHDHPIVMSSLGFVPGTAPRVRPRGRAQTSLGGGLSGGWAGLMVGIGSEDSSDQD</sequence>
<dbReference type="Proteomes" id="UP001057375">
    <property type="component" value="Unassembled WGS sequence"/>
</dbReference>
<organism evidence="2 3">
    <name type="scientific">Aduncisulcus paluster</name>
    <dbReference type="NCBI Taxonomy" id="2918883"/>
    <lineage>
        <taxon>Eukaryota</taxon>
        <taxon>Metamonada</taxon>
        <taxon>Carpediemonas-like organisms</taxon>
        <taxon>Aduncisulcus</taxon>
    </lineage>
</organism>
<evidence type="ECO:0000313" key="2">
    <source>
        <dbReference type="EMBL" id="GKT21073.1"/>
    </source>
</evidence>